<organism evidence="1 2">
    <name type="scientific">Flavobacterium hydrocarbonoxydans</name>
    <dbReference type="NCBI Taxonomy" id="2683249"/>
    <lineage>
        <taxon>Bacteria</taxon>
        <taxon>Pseudomonadati</taxon>
        <taxon>Bacteroidota</taxon>
        <taxon>Flavobacteriia</taxon>
        <taxon>Flavobacteriales</taxon>
        <taxon>Flavobacteriaceae</taxon>
        <taxon>Flavobacterium</taxon>
    </lineage>
</organism>
<accession>A0A6I4NK17</accession>
<dbReference type="EMBL" id="WSTB01000004">
    <property type="protein sequence ID" value="MWB94343.1"/>
    <property type="molecule type" value="Genomic_DNA"/>
</dbReference>
<protein>
    <submittedName>
        <fullName evidence="1">Uncharacterized protein</fullName>
    </submittedName>
</protein>
<dbReference type="InterPro" id="IPR010982">
    <property type="entry name" value="Lambda_DNA-bd_dom_sf"/>
</dbReference>
<evidence type="ECO:0000313" key="1">
    <source>
        <dbReference type="EMBL" id="MWB94343.1"/>
    </source>
</evidence>
<dbReference type="GO" id="GO:0003677">
    <property type="term" value="F:DNA binding"/>
    <property type="evidence" value="ECO:0007669"/>
    <property type="project" value="InterPro"/>
</dbReference>
<dbReference type="Proteomes" id="UP000471501">
    <property type="component" value="Unassembled WGS sequence"/>
</dbReference>
<reference evidence="1 2" key="1">
    <citation type="submission" date="2019-12" db="EMBL/GenBank/DDBJ databases">
        <authorList>
            <person name="Kim Y.S."/>
        </authorList>
    </citation>
    <scope>NUCLEOTIDE SEQUENCE [LARGE SCALE GENOMIC DNA]</scope>
    <source>
        <strain evidence="1 2">GA093</strain>
    </source>
</reference>
<dbReference type="RefSeq" id="WP_160374350.1">
    <property type="nucleotide sequence ID" value="NZ_WSTB01000004.1"/>
</dbReference>
<name>A0A6I4NK17_9FLAO</name>
<dbReference type="AlphaFoldDB" id="A0A6I4NK17"/>
<comment type="caution">
    <text evidence="1">The sequence shown here is derived from an EMBL/GenBank/DDBJ whole genome shotgun (WGS) entry which is preliminary data.</text>
</comment>
<dbReference type="InterPro" id="IPR001387">
    <property type="entry name" value="Cro/C1-type_HTH"/>
</dbReference>
<gene>
    <name evidence="1" type="ORF">GON26_08210</name>
</gene>
<dbReference type="CDD" id="cd00093">
    <property type="entry name" value="HTH_XRE"/>
    <property type="match status" value="1"/>
</dbReference>
<sequence length="175" mass="20243">MEKDKKIGALLGLTQEHIAMLLQITRSQWSLYVIGKRSLPIAAKLKLADMLNFTNQLNSEGVERIDVIKNQESKIRKFIEEHLIINKHKQYATEAKLNSYKKKYEEGITAFQLADFLAGKKQETAEYQKALLDIIKSDAIKTIEKNGLELQEQYSLKLQVLQNEELLLKERLRNV</sequence>
<dbReference type="Gene3D" id="1.10.260.40">
    <property type="entry name" value="lambda repressor-like DNA-binding domains"/>
    <property type="match status" value="1"/>
</dbReference>
<proteinExistence type="predicted"/>
<evidence type="ECO:0000313" key="2">
    <source>
        <dbReference type="Proteomes" id="UP000471501"/>
    </source>
</evidence>
<dbReference type="SUPFAM" id="SSF47413">
    <property type="entry name" value="lambda repressor-like DNA-binding domains"/>
    <property type="match status" value="1"/>
</dbReference>
<keyword evidence="2" id="KW-1185">Reference proteome</keyword>